<evidence type="ECO:0000313" key="2">
    <source>
        <dbReference type="Proteomes" id="UP000076761"/>
    </source>
</evidence>
<dbReference type="InterPro" id="IPR035992">
    <property type="entry name" value="Ricin_B-like_lectins"/>
</dbReference>
<protein>
    <recommendedName>
        <fullName evidence="3">Ricin B lectin domain-containing protein</fullName>
    </recommendedName>
</protein>
<dbReference type="InterPro" id="IPR031755">
    <property type="entry name" value="Inhibitor_I66"/>
</dbReference>
<evidence type="ECO:0008006" key="3">
    <source>
        <dbReference type="Google" id="ProtNLM"/>
    </source>
</evidence>
<evidence type="ECO:0000313" key="1">
    <source>
        <dbReference type="EMBL" id="KZT21358.1"/>
    </source>
</evidence>
<dbReference type="CDD" id="cd23714">
    <property type="entry name" value="beta-trefoil_Ricin_MtaL"/>
    <property type="match status" value="1"/>
</dbReference>
<dbReference type="SUPFAM" id="SSF50370">
    <property type="entry name" value="Ricin B-like lectins"/>
    <property type="match status" value="1"/>
</dbReference>
<name>A0A165PQG9_9AGAM</name>
<dbReference type="AlphaFoldDB" id="A0A165PQG9"/>
<dbReference type="Gene3D" id="2.80.10.50">
    <property type="match status" value="1"/>
</dbReference>
<dbReference type="GO" id="GO:0004867">
    <property type="term" value="F:serine-type endopeptidase inhibitor activity"/>
    <property type="evidence" value="ECO:0007669"/>
    <property type="project" value="InterPro"/>
</dbReference>
<organism evidence="1 2">
    <name type="scientific">Neolentinus lepideus HHB14362 ss-1</name>
    <dbReference type="NCBI Taxonomy" id="1314782"/>
    <lineage>
        <taxon>Eukaryota</taxon>
        <taxon>Fungi</taxon>
        <taxon>Dikarya</taxon>
        <taxon>Basidiomycota</taxon>
        <taxon>Agaricomycotina</taxon>
        <taxon>Agaricomycetes</taxon>
        <taxon>Gloeophyllales</taxon>
        <taxon>Gloeophyllaceae</taxon>
        <taxon>Neolentinus</taxon>
    </lineage>
</organism>
<accession>A0A165PQG9</accession>
<reference evidence="1 2" key="1">
    <citation type="journal article" date="2016" name="Mol. Biol. Evol.">
        <title>Comparative Genomics of Early-Diverging Mushroom-Forming Fungi Provides Insights into the Origins of Lignocellulose Decay Capabilities.</title>
        <authorList>
            <person name="Nagy L.G."/>
            <person name="Riley R."/>
            <person name="Tritt A."/>
            <person name="Adam C."/>
            <person name="Daum C."/>
            <person name="Floudas D."/>
            <person name="Sun H."/>
            <person name="Yadav J.S."/>
            <person name="Pangilinan J."/>
            <person name="Larsson K.H."/>
            <person name="Matsuura K."/>
            <person name="Barry K."/>
            <person name="Labutti K."/>
            <person name="Kuo R."/>
            <person name="Ohm R.A."/>
            <person name="Bhattacharya S.S."/>
            <person name="Shirouzu T."/>
            <person name="Yoshinaga Y."/>
            <person name="Martin F.M."/>
            <person name="Grigoriev I.V."/>
            <person name="Hibbett D.S."/>
        </authorList>
    </citation>
    <scope>NUCLEOTIDE SEQUENCE [LARGE SCALE GENOMIC DNA]</scope>
    <source>
        <strain evidence="1 2">HHB14362 ss-1</strain>
    </source>
</reference>
<sequence length="137" mass="15217">MTISTGRYTLTNVRFHNLAFLPDPNDGSPVIANFSQNSPGEKWNVTELGNGNYTFQNVGNASYASAGHRSKVGNYVEGRSQPQQFSVQETRVKGQYTIATTDSRIFWGLSDSETDTPISLAESATDARNWWIFQKTT</sequence>
<dbReference type="Pfam" id="PF16850">
    <property type="entry name" value="Inhibitor_I66"/>
    <property type="match status" value="1"/>
</dbReference>
<proteinExistence type="predicted"/>
<keyword evidence="2" id="KW-1185">Reference proteome</keyword>
<dbReference type="EMBL" id="KV425607">
    <property type="protein sequence ID" value="KZT21358.1"/>
    <property type="molecule type" value="Genomic_DNA"/>
</dbReference>
<dbReference type="STRING" id="1314782.A0A165PQG9"/>
<dbReference type="Proteomes" id="UP000076761">
    <property type="component" value="Unassembled WGS sequence"/>
</dbReference>
<dbReference type="InParanoid" id="A0A165PQG9"/>
<dbReference type="OrthoDB" id="3266227at2759"/>
<gene>
    <name evidence="1" type="ORF">NEOLEDRAFT_1073434</name>
</gene>